<dbReference type="PANTHER" id="PTHR47331">
    <property type="entry name" value="PHD-TYPE DOMAIN-CONTAINING PROTEIN"/>
    <property type="match status" value="1"/>
</dbReference>
<name>A0AAF5Q7L4_WUCBA</name>
<accession>A0AAF5Q7L4</accession>
<dbReference type="GO" id="GO:0003676">
    <property type="term" value="F:nucleic acid binding"/>
    <property type="evidence" value="ECO:0007669"/>
    <property type="project" value="InterPro"/>
</dbReference>
<evidence type="ECO:0008006" key="5">
    <source>
        <dbReference type="Google" id="ProtNLM"/>
    </source>
</evidence>
<dbReference type="Proteomes" id="UP000093561">
    <property type="component" value="Unassembled WGS sequence"/>
</dbReference>
<reference evidence="3" key="1">
    <citation type="submission" date="2015-03" db="EMBL/GenBank/DDBJ databases">
        <title>Wuchereria bancrofti Genome Sequencing Papua New Guinea Strain.</title>
        <authorList>
            <person name="Small S.T."/>
            <person name="Serre D."/>
            <person name="Zimmerman P.A."/>
        </authorList>
    </citation>
    <scope>NUCLEOTIDE SEQUENCE [LARGE SCALE GENOMIC DNA]</scope>
    <source>
        <strain evidence="3">pt0022</strain>
    </source>
</reference>
<dbReference type="InterPro" id="IPR012337">
    <property type="entry name" value="RNaseH-like_sf"/>
</dbReference>
<dbReference type="InterPro" id="IPR036397">
    <property type="entry name" value="RNaseH_sf"/>
</dbReference>
<dbReference type="Pfam" id="PF18701">
    <property type="entry name" value="DUF5641"/>
    <property type="match status" value="1"/>
</dbReference>
<sequence>MSLYQQLTLKRRISHTLSELIHRFWIPKGRAAVKRFVSCCRTCRHWKAKPFKLPPMPNLPESRVKRSKSFEHVGLDYLGLLSVKTNIGVVKRWITLFTCFKTRAVHLEMAEDLSTENFLHVLRRFVARREYPKLVLNDNVSQFQLVFKKIMETNANFLTEKRMGALKKAIGRKLLKEGELITLIAEIEGILNTRPVTYVSSEDYRVVRPIDFIAPTSTLDIPINYDNEEEEYTPNPPKTKDKLIKYWANTLKTLDVFWKLWREKYLTSLRERTQKELITFRLVEKRIPRENEIVLLIESETPRGIWKLARIIKINKGWDGRIRSATIQMSNGKQLDRSINKLHGMPHGNKWSR</sequence>
<evidence type="ECO:0000259" key="1">
    <source>
        <dbReference type="Pfam" id="PF17921"/>
    </source>
</evidence>
<dbReference type="AlphaFoldDB" id="A0AAF5Q7L4"/>
<dbReference type="Pfam" id="PF17921">
    <property type="entry name" value="Integrase_H2C2"/>
    <property type="match status" value="1"/>
</dbReference>
<dbReference type="InterPro" id="IPR041588">
    <property type="entry name" value="Integrase_H2C2"/>
</dbReference>
<protein>
    <recommendedName>
        <fullName evidence="5">DUF5641 domain-containing protein</fullName>
    </recommendedName>
</protein>
<dbReference type="SUPFAM" id="SSF53098">
    <property type="entry name" value="Ribonuclease H-like"/>
    <property type="match status" value="1"/>
</dbReference>
<proteinExistence type="predicted"/>
<evidence type="ECO:0000259" key="2">
    <source>
        <dbReference type="Pfam" id="PF18701"/>
    </source>
</evidence>
<reference evidence="3" key="2">
    <citation type="journal article" date="2016" name="Mol. Ecol.">
        <title>Population genomics of the filarial nematode parasite Wuchereria bancrofti from mosquitoes.</title>
        <authorList>
            <person name="Small S.T."/>
            <person name="Reimer L.J."/>
            <person name="Tisch D.J."/>
            <person name="King C.L."/>
            <person name="Christensen B.M."/>
            <person name="Siba P.M."/>
            <person name="Kazura J.W."/>
            <person name="Serre D."/>
            <person name="Zimmerman P.A."/>
        </authorList>
    </citation>
    <scope>NUCLEOTIDE SEQUENCE</scope>
    <source>
        <strain evidence="3">pt0022</strain>
    </source>
</reference>
<reference evidence="4" key="3">
    <citation type="submission" date="2024-02" db="UniProtKB">
        <authorList>
            <consortium name="WormBaseParasite"/>
        </authorList>
    </citation>
    <scope>IDENTIFICATION</scope>
    <source>
        <strain evidence="4">pt0022</strain>
    </source>
</reference>
<organism evidence="3 4">
    <name type="scientific">Wuchereria bancrofti</name>
    <dbReference type="NCBI Taxonomy" id="6293"/>
    <lineage>
        <taxon>Eukaryota</taxon>
        <taxon>Metazoa</taxon>
        <taxon>Ecdysozoa</taxon>
        <taxon>Nematoda</taxon>
        <taxon>Chromadorea</taxon>
        <taxon>Rhabditida</taxon>
        <taxon>Spirurina</taxon>
        <taxon>Spiruromorpha</taxon>
        <taxon>Filarioidea</taxon>
        <taxon>Onchocercidae</taxon>
        <taxon>Wuchereria</taxon>
    </lineage>
</organism>
<feature type="domain" description="Integrase zinc-binding" evidence="1">
    <location>
        <begin position="13"/>
        <end position="48"/>
    </location>
</feature>
<evidence type="ECO:0000313" key="3">
    <source>
        <dbReference type="Proteomes" id="UP000093561"/>
    </source>
</evidence>
<dbReference type="Gene3D" id="3.30.420.10">
    <property type="entry name" value="Ribonuclease H-like superfamily/Ribonuclease H"/>
    <property type="match status" value="1"/>
</dbReference>
<dbReference type="InterPro" id="IPR040676">
    <property type="entry name" value="DUF5641"/>
</dbReference>
<evidence type="ECO:0000313" key="4">
    <source>
        <dbReference type="WBParaSite" id="mrna-Wban_11032"/>
    </source>
</evidence>
<feature type="domain" description="DUF5641" evidence="2">
    <location>
        <begin position="247"/>
        <end position="343"/>
    </location>
</feature>
<dbReference type="WBParaSite" id="mrna-Wban_11032">
    <property type="protein sequence ID" value="mrna-Wban_11032"/>
    <property type="gene ID" value="Wban_11032"/>
</dbReference>
<dbReference type="PANTHER" id="PTHR47331:SF1">
    <property type="entry name" value="GAG-LIKE PROTEIN"/>
    <property type="match status" value="1"/>
</dbReference>